<protein>
    <recommendedName>
        <fullName evidence="4">Aspartyl beta-hydroxylase</fullName>
    </recommendedName>
</protein>
<dbReference type="EMBL" id="VULZ01000012">
    <property type="protein sequence ID" value="MSS15547.1"/>
    <property type="molecule type" value="Genomic_DNA"/>
</dbReference>
<dbReference type="RefSeq" id="WP_154526501.1">
    <property type="nucleotide sequence ID" value="NZ_JAQYJL010000010.1"/>
</dbReference>
<dbReference type="Proteomes" id="UP000481852">
    <property type="component" value="Unassembled WGS sequence"/>
</dbReference>
<organism evidence="2 3">
    <name type="scientific">Porcincola intestinalis</name>
    <dbReference type="NCBI Taxonomy" id="2606632"/>
    <lineage>
        <taxon>Bacteria</taxon>
        <taxon>Bacillati</taxon>
        <taxon>Bacillota</taxon>
        <taxon>Clostridia</taxon>
        <taxon>Lachnospirales</taxon>
        <taxon>Lachnospiraceae</taxon>
        <taxon>Porcincola</taxon>
    </lineage>
</organism>
<proteinExistence type="predicted"/>
<keyword evidence="1" id="KW-0175">Coiled coil</keyword>
<gene>
    <name evidence="2" type="ORF">FYJ35_10945</name>
</gene>
<evidence type="ECO:0000313" key="2">
    <source>
        <dbReference type="EMBL" id="MSS15547.1"/>
    </source>
</evidence>
<reference evidence="2 3" key="1">
    <citation type="submission" date="2019-08" db="EMBL/GenBank/DDBJ databases">
        <title>In-depth cultivation of the pig gut microbiome towards novel bacterial diversity and tailored functional studies.</title>
        <authorList>
            <person name="Wylensek D."/>
            <person name="Hitch T.C.A."/>
            <person name="Clavel T."/>
        </authorList>
    </citation>
    <scope>NUCLEOTIDE SEQUENCE [LARGE SCALE GENOMIC DNA]</scope>
    <source>
        <strain evidence="2 3">Oil+RF-744-WCA-WT-11</strain>
    </source>
</reference>
<dbReference type="AlphaFoldDB" id="A0A6L5X7K4"/>
<name>A0A6L5X7K4_9FIRM</name>
<accession>A0A6L5X7K4</accession>
<evidence type="ECO:0000313" key="3">
    <source>
        <dbReference type="Proteomes" id="UP000481852"/>
    </source>
</evidence>
<sequence length="104" mass="11575">MTDIVDLMKKAFLAGVGAAAEGTEKADQLLKDMIKKGEITVEQGKTLNEELKHNLDQKLHQRDQKDAGADVSSILKNLSEDDLKELKKRLAEVDADDKQQDENL</sequence>
<evidence type="ECO:0008006" key="4">
    <source>
        <dbReference type="Google" id="ProtNLM"/>
    </source>
</evidence>
<comment type="caution">
    <text evidence="2">The sequence shown here is derived from an EMBL/GenBank/DDBJ whole genome shotgun (WGS) entry which is preliminary data.</text>
</comment>
<keyword evidence="3" id="KW-1185">Reference proteome</keyword>
<evidence type="ECO:0000256" key="1">
    <source>
        <dbReference type="SAM" id="Coils"/>
    </source>
</evidence>
<feature type="coiled-coil region" evidence="1">
    <location>
        <begin position="76"/>
        <end position="103"/>
    </location>
</feature>